<protein>
    <recommendedName>
        <fullName evidence="5">Homoserine O-acetyltransferase</fullName>
        <shortName evidence="5">HAT</shortName>
        <ecNumber evidence="5">2.3.1.31</ecNumber>
    </recommendedName>
    <alternativeName>
        <fullName evidence="5">Homoserine transacetylase</fullName>
        <shortName evidence="5">HTA</shortName>
    </alternativeName>
</protein>
<dbReference type="InterPro" id="IPR005697">
    <property type="entry name" value="HST_MetA"/>
</dbReference>
<keyword evidence="2 5" id="KW-0028">Amino-acid biosynthesis</keyword>
<evidence type="ECO:0000256" key="1">
    <source>
        <dbReference type="ARBA" id="ARBA00022490"/>
    </source>
</evidence>
<evidence type="ECO:0000256" key="2">
    <source>
        <dbReference type="ARBA" id="ARBA00022605"/>
    </source>
</evidence>
<dbReference type="OrthoDB" id="9772423at2"/>
<evidence type="ECO:0000313" key="7">
    <source>
        <dbReference type="EMBL" id="TYR34949.1"/>
    </source>
</evidence>
<feature type="site" description="Important for substrate specificity" evidence="5">
    <location>
        <position position="192"/>
    </location>
</feature>
<dbReference type="PANTHER" id="PTHR20919">
    <property type="entry name" value="HOMOSERINE O-SUCCINYLTRANSFERASE"/>
    <property type="match status" value="1"/>
</dbReference>
<comment type="catalytic activity">
    <reaction evidence="5">
        <text>L-homoserine + acetyl-CoA = O-acetyl-L-homoserine + CoA</text>
        <dbReference type="Rhea" id="RHEA:13701"/>
        <dbReference type="ChEBI" id="CHEBI:57287"/>
        <dbReference type="ChEBI" id="CHEBI:57288"/>
        <dbReference type="ChEBI" id="CHEBI:57476"/>
        <dbReference type="ChEBI" id="CHEBI:57716"/>
        <dbReference type="EC" id="2.3.1.31"/>
    </reaction>
</comment>
<organism evidence="7 8">
    <name type="scientific">Neoaquamicrobium microcysteis</name>
    <dbReference type="NCBI Taxonomy" id="2682781"/>
    <lineage>
        <taxon>Bacteria</taxon>
        <taxon>Pseudomonadati</taxon>
        <taxon>Pseudomonadota</taxon>
        <taxon>Alphaproteobacteria</taxon>
        <taxon>Hyphomicrobiales</taxon>
        <taxon>Phyllobacteriaceae</taxon>
        <taxon>Neoaquamicrobium</taxon>
    </lineage>
</organism>
<sequence length="312" mass="35635">MPIKIPDQLPARDVLVREGVSVMGEQTALRQDIRPLQIGLLNLMPNKIRTETQFARLIGATPLQVELTLIRIGNHKAKNTPEDHLITFYQTWEEVKDRRFDGFIITGAPIELLPFETVGYWEELEKILDWTTTNVHSSFFICWGAMAAAWHFHRVPKYTLEKKAFGVFRHTNNAPASPYLTGFSDDFAIPVSRWTEVRSADIPADSGLELLMESEATGPCMLSEKAGNRLYMFNHIEYDSTSLKEEYDRDVAAGTPIDIPHEYYPDDDPSRPPLNRWRSHAHLLFGNWINQVYQTTTYDFVAPAETQHSAVA</sequence>
<gene>
    <name evidence="5" type="primary">metAA</name>
    <name evidence="7" type="ORF">FY036_03790</name>
</gene>
<dbReference type="SUPFAM" id="SSF52317">
    <property type="entry name" value="Class I glutamine amidotransferase-like"/>
    <property type="match status" value="1"/>
</dbReference>
<dbReference type="Proteomes" id="UP000323258">
    <property type="component" value="Unassembled WGS sequence"/>
</dbReference>
<dbReference type="GO" id="GO:0019281">
    <property type="term" value="P:L-methionine biosynthetic process from homoserine via O-succinyl-L-homoserine and cystathionine"/>
    <property type="evidence" value="ECO:0007669"/>
    <property type="project" value="InterPro"/>
</dbReference>
<feature type="binding site" evidence="5">
    <location>
        <position position="249"/>
    </location>
    <ligand>
        <name>substrate</name>
    </ligand>
</feature>
<dbReference type="EC" id="2.3.1.31" evidence="5"/>
<evidence type="ECO:0000256" key="5">
    <source>
        <dbReference type="HAMAP-Rule" id="MF_00295"/>
    </source>
</evidence>
<dbReference type="PIRSF" id="PIRSF000450">
    <property type="entry name" value="H_ser_succinyltr"/>
    <property type="match status" value="1"/>
</dbReference>
<keyword evidence="8" id="KW-1185">Reference proteome</keyword>
<dbReference type="InterPro" id="IPR033752">
    <property type="entry name" value="MetA_family"/>
</dbReference>
<evidence type="ECO:0000256" key="6">
    <source>
        <dbReference type="PIRSR" id="PIRSR000450-1"/>
    </source>
</evidence>
<dbReference type="EMBL" id="VSZS01000054">
    <property type="protein sequence ID" value="TYR34949.1"/>
    <property type="molecule type" value="Genomic_DNA"/>
</dbReference>
<dbReference type="GO" id="GO:0005737">
    <property type="term" value="C:cytoplasm"/>
    <property type="evidence" value="ECO:0007669"/>
    <property type="project" value="UniProtKB-SubCell"/>
</dbReference>
<evidence type="ECO:0000313" key="8">
    <source>
        <dbReference type="Proteomes" id="UP000323258"/>
    </source>
</evidence>
<feature type="active site" description="Acyl-thioester intermediate" evidence="5 6">
    <location>
        <position position="142"/>
    </location>
</feature>
<reference evidence="7 8" key="2">
    <citation type="submission" date="2019-09" db="EMBL/GenBank/DDBJ databases">
        <title>Mesorhizobium sp. MaA-C15 isolated from Microcystis aeruginosa.</title>
        <authorList>
            <person name="Jeong S.E."/>
            <person name="Jin H.M."/>
            <person name="Jeon C.O."/>
        </authorList>
    </citation>
    <scope>NUCLEOTIDE SEQUENCE [LARGE SCALE GENOMIC DNA]</scope>
    <source>
        <strain evidence="7 8">MaA-C15</strain>
    </source>
</reference>
<dbReference type="RefSeq" id="WP_148913366.1">
    <property type="nucleotide sequence ID" value="NZ_VSZS01000054.1"/>
</dbReference>
<feature type="binding site" evidence="5">
    <location>
        <position position="163"/>
    </location>
    <ligand>
        <name>substrate</name>
    </ligand>
</feature>
<reference evidence="7 8" key="1">
    <citation type="submission" date="2019-08" db="EMBL/GenBank/DDBJ databases">
        <authorList>
            <person name="Seo Y.L."/>
        </authorList>
    </citation>
    <scope>NUCLEOTIDE SEQUENCE [LARGE SCALE GENOMIC DNA]</scope>
    <source>
        <strain evidence="7 8">MaA-C15</strain>
    </source>
</reference>
<comment type="subcellular location">
    <subcellularLocation>
        <location evidence="5">Cytoplasm</location>
    </subcellularLocation>
</comment>
<dbReference type="AlphaFoldDB" id="A0A5D4H4I6"/>
<dbReference type="GO" id="GO:0004414">
    <property type="term" value="F:homoserine O-acetyltransferase activity"/>
    <property type="evidence" value="ECO:0007669"/>
    <property type="project" value="UniProtKB-EC"/>
</dbReference>
<comment type="caution">
    <text evidence="7">The sequence shown here is derived from an EMBL/GenBank/DDBJ whole genome shotgun (WGS) entry which is preliminary data.</text>
</comment>
<keyword evidence="3 5" id="KW-0808">Transferase</keyword>
<dbReference type="NCBIfam" id="TIGR01001">
    <property type="entry name" value="metA"/>
    <property type="match status" value="1"/>
</dbReference>
<comment type="pathway">
    <text evidence="5">Amino-acid biosynthesis; L-methionine biosynthesis via de novo pathway; O-acetyl-L-homoserine from L-homoserine: step 1/1.</text>
</comment>
<dbReference type="GO" id="GO:0008899">
    <property type="term" value="F:homoserine O-succinyltransferase activity"/>
    <property type="evidence" value="ECO:0007669"/>
    <property type="project" value="UniProtKB-UniRule"/>
</dbReference>
<dbReference type="InterPro" id="IPR029062">
    <property type="entry name" value="Class_I_gatase-like"/>
</dbReference>
<evidence type="ECO:0000256" key="3">
    <source>
        <dbReference type="ARBA" id="ARBA00022679"/>
    </source>
</evidence>
<proteinExistence type="inferred from homology"/>
<feature type="binding site" evidence="5">
    <location>
        <position position="192"/>
    </location>
    <ligand>
        <name>substrate</name>
    </ligand>
</feature>
<dbReference type="Pfam" id="PF04204">
    <property type="entry name" value="HTS"/>
    <property type="match status" value="1"/>
</dbReference>
<keyword evidence="4 5" id="KW-0012">Acyltransferase</keyword>
<dbReference type="HAMAP" id="MF_00295">
    <property type="entry name" value="MetA_acyltransf"/>
    <property type="match status" value="1"/>
</dbReference>
<name>A0A5D4H4I6_9HYPH</name>
<keyword evidence="5" id="KW-0486">Methionine biosynthesis</keyword>
<dbReference type="PANTHER" id="PTHR20919:SF0">
    <property type="entry name" value="HOMOSERINE O-SUCCINYLTRANSFERASE"/>
    <property type="match status" value="1"/>
</dbReference>
<comment type="function">
    <text evidence="5">Transfers an acetyl group from acetyl-CoA to L-homoserine, forming acetyl-L-homoserine.</text>
</comment>
<comment type="similarity">
    <text evidence="5">Belongs to the MetA family.</text>
</comment>
<feature type="site" description="Important for acyl-CoA specificity" evidence="5">
    <location>
        <position position="111"/>
    </location>
</feature>
<comment type="caution">
    <text evidence="5">Lacks conserved residue(s) required for the propagation of feature annotation.</text>
</comment>
<accession>A0A5D4H4I6</accession>
<evidence type="ECO:0000256" key="4">
    <source>
        <dbReference type="ARBA" id="ARBA00023315"/>
    </source>
</evidence>
<dbReference type="UniPathway" id="UPA00051">
    <property type="reaction ID" value="UER00074"/>
</dbReference>
<feature type="active site" evidence="5">
    <location>
        <position position="237"/>
    </location>
</feature>
<dbReference type="CDD" id="cd03131">
    <property type="entry name" value="GATase1_HTS"/>
    <property type="match status" value="1"/>
</dbReference>
<feature type="active site" description="Proton acceptor" evidence="5">
    <location>
        <position position="235"/>
    </location>
</feature>
<keyword evidence="1 5" id="KW-0963">Cytoplasm</keyword>
<dbReference type="Gene3D" id="3.40.50.880">
    <property type="match status" value="1"/>
</dbReference>